<evidence type="ECO:0000313" key="1">
    <source>
        <dbReference type="EMBL" id="MBX54283.1"/>
    </source>
</evidence>
<protein>
    <submittedName>
        <fullName evidence="1">Uncharacterized protein</fullName>
    </submittedName>
</protein>
<organism evidence="1">
    <name type="scientific">Rhizophora mucronata</name>
    <name type="common">Asiatic mangrove</name>
    <dbReference type="NCBI Taxonomy" id="61149"/>
    <lineage>
        <taxon>Eukaryota</taxon>
        <taxon>Viridiplantae</taxon>
        <taxon>Streptophyta</taxon>
        <taxon>Embryophyta</taxon>
        <taxon>Tracheophyta</taxon>
        <taxon>Spermatophyta</taxon>
        <taxon>Magnoliopsida</taxon>
        <taxon>eudicotyledons</taxon>
        <taxon>Gunneridae</taxon>
        <taxon>Pentapetalae</taxon>
        <taxon>rosids</taxon>
        <taxon>fabids</taxon>
        <taxon>Malpighiales</taxon>
        <taxon>Rhizophoraceae</taxon>
        <taxon>Rhizophora</taxon>
    </lineage>
</organism>
<sequence length="27" mass="3327">MIKRERKKKMVRPKSTKFLSLFKFLAD</sequence>
<proteinExistence type="predicted"/>
<name>A0A2P2PHT8_RHIMU</name>
<dbReference type="EMBL" id="GGEC01073799">
    <property type="protein sequence ID" value="MBX54283.1"/>
    <property type="molecule type" value="Transcribed_RNA"/>
</dbReference>
<accession>A0A2P2PHT8</accession>
<reference evidence="1" key="1">
    <citation type="submission" date="2018-02" db="EMBL/GenBank/DDBJ databases">
        <title>Rhizophora mucronata_Transcriptome.</title>
        <authorList>
            <person name="Meera S.P."/>
            <person name="Sreeshan A."/>
            <person name="Augustine A."/>
        </authorList>
    </citation>
    <scope>NUCLEOTIDE SEQUENCE</scope>
    <source>
        <tissue evidence="1">Leaf</tissue>
    </source>
</reference>
<dbReference type="AlphaFoldDB" id="A0A2P2PHT8"/>